<feature type="compositionally biased region" description="Polar residues" evidence="1">
    <location>
        <begin position="32"/>
        <end position="43"/>
    </location>
</feature>
<gene>
    <name evidence="2" type="ORF">B0T22DRAFT_444283</name>
</gene>
<sequence>MSRFTPLDPSTFVPLDTFTSPTSQPPPRPPTNRGSENAPQTSDPEPLNPQPIEPHENCAVFITKLPADIKYPELFSALAKFRLGAIFSAHILPPPSRHIQTAAAEVIFFAPAGAQTLLRVAAANVRGKNKNRRRPAGLGALLVREQNAQVQPSRQTVGAYTGPLPASRVVVVKGPEGVVGLENVKELLKFKLGRLDTVAASQVVSQGTVVVRLEFAGYEPAEAAKRAAEGAFGKQPRVSCVVYLHVREVAKARRWR</sequence>
<dbReference type="SUPFAM" id="SSF54928">
    <property type="entry name" value="RNA-binding domain, RBD"/>
    <property type="match status" value="1"/>
</dbReference>
<evidence type="ECO:0008006" key="4">
    <source>
        <dbReference type="Google" id="ProtNLM"/>
    </source>
</evidence>
<name>A0AAE1C7S5_9PEZI</name>
<dbReference type="EMBL" id="JAULSO010000005">
    <property type="protein sequence ID" value="KAK3682035.1"/>
    <property type="molecule type" value="Genomic_DNA"/>
</dbReference>
<comment type="caution">
    <text evidence="2">The sequence shown here is derived from an EMBL/GenBank/DDBJ whole genome shotgun (WGS) entry which is preliminary data.</text>
</comment>
<organism evidence="2 3">
    <name type="scientific">Podospora appendiculata</name>
    <dbReference type="NCBI Taxonomy" id="314037"/>
    <lineage>
        <taxon>Eukaryota</taxon>
        <taxon>Fungi</taxon>
        <taxon>Dikarya</taxon>
        <taxon>Ascomycota</taxon>
        <taxon>Pezizomycotina</taxon>
        <taxon>Sordariomycetes</taxon>
        <taxon>Sordariomycetidae</taxon>
        <taxon>Sordariales</taxon>
        <taxon>Podosporaceae</taxon>
        <taxon>Podospora</taxon>
    </lineage>
</organism>
<dbReference type="AlphaFoldDB" id="A0AAE1C7S5"/>
<evidence type="ECO:0000313" key="2">
    <source>
        <dbReference type="EMBL" id="KAK3682035.1"/>
    </source>
</evidence>
<dbReference type="InterPro" id="IPR035979">
    <property type="entry name" value="RBD_domain_sf"/>
</dbReference>
<proteinExistence type="predicted"/>
<keyword evidence="3" id="KW-1185">Reference proteome</keyword>
<feature type="region of interest" description="Disordered" evidence="1">
    <location>
        <begin position="1"/>
        <end position="53"/>
    </location>
</feature>
<reference evidence="2" key="2">
    <citation type="submission" date="2023-06" db="EMBL/GenBank/DDBJ databases">
        <authorList>
            <consortium name="Lawrence Berkeley National Laboratory"/>
            <person name="Haridas S."/>
            <person name="Hensen N."/>
            <person name="Bonometti L."/>
            <person name="Westerberg I."/>
            <person name="Brannstrom I.O."/>
            <person name="Guillou S."/>
            <person name="Cros-Aarteil S."/>
            <person name="Calhoun S."/>
            <person name="Kuo A."/>
            <person name="Mondo S."/>
            <person name="Pangilinan J."/>
            <person name="Riley R."/>
            <person name="Labutti K."/>
            <person name="Andreopoulos B."/>
            <person name="Lipzen A."/>
            <person name="Chen C."/>
            <person name="Yanf M."/>
            <person name="Daum C."/>
            <person name="Ng V."/>
            <person name="Clum A."/>
            <person name="Steindorff A."/>
            <person name="Ohm R."/>
            <person name="Martin F."/>
            <person name="Silar P."/>
            <person name="Natvig D."/>
            <person name="Lalanne C."/>
            <person name="Gautier V."/>
            <person name="Ament-Velasquez S.L."/>
            <person name="Kruys A."/>
            <person name="Hutchinson M.I."/>
            <person name="Powell A.J."/>
            <person name="Barry K."/>
            <person name="Miller A.N."/>
            <person name="Grigoriev I.V."/>
            <person name="Debuchy R."/>
            <person name="Gladieux P."/>
            <person name="Thoren M.H."/>
            <person name="Johannesson H."/>
        </authorList>
    </citation>
    <scope>NUCLEOTIDE SEQUENCE</scope>
    <source>
        <strain evidence="2">CBS 314.62</strain>
    </source>
</reference>
<reference evidence="2" key="1">
    <citation type="journal article" date="2023" name="Mol. Phylogenet. Evol.">
        <title>Genome-scale phylogeny and comparative genomics of the fungal order Sordariales.</title>
        <authorList>
            <person name="Hensen N."/>
            <person name="Bonometti L."/>
            <person name="Westerberg I."/>
            <person name="Brannstrom I.O."/>
            <person name="Guillou S."/>
            <person name="Cros-Aarteil S."/>
            <person name="Calhoun S."/>
            <person name="Haridas S."/>
            <person name="Kuo A."/>
            <person name="Mondo S."/>
            <person name="Pangilinan J."/>
            <person name="Riley R."/>
            <person name="LaButti K."/>
            <person name="Andreopoulos B."/>
            <person name="Lipzen A."/>
            <person name="Chen C."/>
            <person name="Yan M."/>
            <person name="Daum C."/>
            <person name="Ng V."/>
            <person name="Clum A."/>
            <person name="Steindorff A."/>
            <person name="Ohm R.A."/>
            <person name="Martin F."/>
            <person name="Silar P."/>
            <person name="Natvig D.O."/>
            <person name="Lalanne C."/>
            <person name="Gautier V."/>
            <person name="Ament-Velasquez S.L."/>
            <person name="Kruys A."/>
            <person name="Hutchinson M.I."/>
            <person name="Powell A.J."/>
            <person name="Barry K."/>
            <person name="Miller A.N."/>
            <person name="Grigoriev I.V."/>
            <person name="Debuchy R."/>
            <person name="Gladieux P."/>
            <person name="Hiltunen Thoren M."/>
            <person name="Johannesson H."/>
        </authorList>
    </citation>
    <scope>NUCLEOTIDE SEQUENCE</scope>
    <source>
        <strain evidence="2">CBS 314.62</strain>
    </source>
</reference>
<evidence type="ECO:0000256" key="1">
    <source>
        <dbReference type="SAM" id="MobiDB-lite"/>
    </source>
</evidence>
<evidence type="ECO:0000313" key="3">
    <source>
        <dbReference type="Proteomes" id="UP001270362"/>
    </source>
</evidence>
<protein>
    <recommendedName>
        <fullName evidence="4">RRM domain-containing protein</fullName>
    </recommendedName>
</protein>
<accession>A0AAE1C7S5</accession>
<dbReference type="GO" id="GO:0003676">
    <property type="term" value="F:nucleic acid binding"/>
    <property type="evidence" value="ECO:0007669"/>
    <property type="project" value="InterPro"/>
</dbReference>
<dbReference type="Proteomes" id="UP001270362">
    <property type="component" value="Unassembled WGS sequence"/>
</dbReference>